<proteinExistence type="predicted"/>
<dbReference type="EMBL" id="JBHLZP010000274">
    <property type="protein sequence ID" value="MFB9836410.1"/>
    <property type="molecule type" value="Genomic_DNA"/>
</dbReference>
<feature type="compositionally biased region" description="Basic and acidic residues" evidence="5">
    <location>
        <begin position="662"/>
        <end position="672"/>
    </location>
</feature>
<dbReference type="Gene3D" id="3.40.50.300">
    <property type="entry name" value="P-loop containing nucleotide triphosphate hydrolases"/>
    <property type="match status" value="2"/>
</dbReference>
<name>A0ABV5YMY2_9ACTN</name>
<dbReference type="InterPro" id="IPR014001">
    <property type="entry name" value="Helicase_ATP-bd"/>
</dbReference>
<dbReference type="PROSITE" id="PS51194">
    <property type="entry name" value="HELICASE_CTER"/>
    <property type="match status" value="1"/>
</dbReference>
<dbReference type="CDD" id="cd18795">
    <property type="entry name" value="SF2_C_Ski2"/>
    <property type="match status" value="1"/>
</dbReference>
<dbReference type="InterPro" id="IPR012961">
    <property type="entry name" value="Ski2/MTR4_C"/>
</dbReference>
<evidence type="ECO:0000259" key="7">
    <source>
        <dbReference type="PROSITE" id="PS51194"/>
    </source>
</evidence>
<evidence type="ECO:0000256" key="5">
    <source>
        <dbReference type="SAM" id="MobiDB-lite"/>
    </source>
</evidence>
<feature type="region of interest" description="Disordered" evidence="5">
    <location>
        <begin position="630"/>
        <end position="672"/>
    </location>
</feature>
<protein>
    <submittedName>
        <fullName evidence="8">DEAD/DEAH box helicase</fullName>
    </submittedName>
</protein>
<accession>A0ABV5YMY2</accession>
<dbReference type="InterPro" id="IPR001650">
    <property type="entry name" value="Helicase_C-like"/>
</dbReference>
<dbReference type="RefSeq" id="WP_378209228.1">
    <property type="nucleotide sequence ID" value="NZ_JBHLZP010000274.1"/>
</dbReference>
<keyword evidence="9" id="KW-1185">Reference proteome</keyword>
<dbReference type="SMART" id="SM00490">
    <property type="entry name" value="HELICc"/>
    <property type="match status" value="1"/>
</dbReference>
<gene>
    <name evidence="8" type="ORF">ACFFNX_29975</name>
</gene>
<sequence length="911" mass="101635">MTTPAERYAANRRRMAGYTPALTDFQSLYDFDLDFFQVDACRALENGHGVLVAAPTGSGKTVVGEFAVHLALANGQKCFYTTPIKALSNQKYADLVRRYGAGKVGLLTGDNTINGEAPIVVMTTEVLRNMLYASSPTLSGLAYVVMDEVHYLADRFRGAVWEEVIIHLPDSVRLAALSATVSNAEEFGEWLQEVRGDTTVIVDEHRPVPLWQHMLAGNRLYDLFVDTGDPATGQAKVNPALRRFALDDLRRTKVNQGRRSGRRREARPQRFRPPARSEVIDRLDRAGLLPAITFIFSRAGCDAAVEQCMYAGLRLTSMEEAEEIRTHVEERVADIPREDLDVLGYRAWLGGLERGLAAHHAGMLPTFKEIVEELFTEGLIKAVFATETLALGINMPARTVVIERLVKWNGEMHADLTPGEYTQLTGRAGRRGIDVEGHAVVLWTPGVDPGSVAGLAGTRTYPLNSSFRPSYNMAVNLVGQFGRERARTLLEESFAQFQADRAVVGLARQLRRNEEALEGYLEAATCHLGDFMEYARLRRRLSDREKELARARSGAQRAEAARSLERLRPGDVIVVPNGRWAGFALVLEPGAAKRVDDPSPLVLTVNRQVKQLALMDFRGPVEPVERVRIPASFSRKSPQHRRDLASTLRNKTAQLEAPRPARRSEPAGDDPEIKELRRRMREHPCHGCAEREDHARWSERYFRLERETADLRRRVEGRSQVIARTFDRVCAVLEQLGYLEDERVTDAGRRLGRLYSESDLLTAECLREDVWKGLDAAELAASVSALVYESRTDDPKAPRVPAGPVGEALTQMVSLAEDLREVERDHRVAFLREVDMGFVWAAYRWARGHQLDAVLSETDLTAGDFVRWVKQLLDLLGQIAEAAPRDSGIRATAGKAMDAMRRGVVAYSSVA</sequence>
<keyword evidence="1" id="KW-0547">Nucleotide-binding</keyword>
<dbReference type="Pfam" id="PF00270">
    <property type="entry name" value="DEAD"/>
    <property type="match status" value="1"/>
</dbReference>
<dbReference type="Gene3D" id="1.10.3380.30">
    <property type="match status" value="1"/>
</dbReference>
<dbReference type="PANTHER" id="PTHR12131">
    <property type="entry name" value="ATP-DEPENDENT RNA AND DNA HELICASE"/>
    <property type="match status" value="1"/>
</dbReference>
<dbReference type="Proteomes" id="UP001589627">
    <property type="component" value="Unassembled WGS sequence"/>
</dbReference>
<dbReference type="InterPro" id="IPR011545">
    <property type="entry name" value="DEAD/DEAH_box_helicase_dom"/>
</dbReference>
<dbReference type="InterPro" id="IPR027417">
    <property type="entry name" value="P-loop_NTPase"/>
</dbReference>
<evidence type="ECO:0000313" key="8">
    <source>
        <dbReference type="EMBL" id="MFB9836410.1"/>
    </source>
</evidence>
<evidence type="ECO:0000256" key="3">
    <source>
        <dbReference type="ARBA" id="ARBA00022806"/>
    </source>
</evidence>
<evidence type="ECO:0000256" key="1">
    <source>
        <dbReference type="ARBA" id="ARBA00022741"/>
    </source>
</evidence>
<evidence type="ECO:0000256" key="2">
    <source>
        <dbReference type="ARBA" id="ARBA00022801"/>
    </source>
</evidence>
<reference evidence="8 9" key="1">
    <citation type="submission" date="2024-09" db="EMBL/GenBank/DDBJ databases">
        <authorList>
            <person name="Sun Q."/>
            <person name="Mori K."/>
        </authorList>
    </citation>
    <scope>NUCLEOTIDE SEQUENCE [LARGE SCALE GENOMIC DNA]</scope>
    <source>
        <strain evidence="8 9">TBRC 0563</strain>
    </source>
</reference>
<dbReference type="PROSITE" id="PS51192">
    <property type="entry name" value="HELICASE_ATP_BIND_1"/>
    <property type="match status" value="1"/>
</dbReference>
<feature type="region of interest" description="Disordered" evidence="5">
    <location>
        <begin position="254"/>
        <end position="275"/>
    </location>
</feature>
<dbReference type="Pfam" id="PF08148">
    <property type="entry name" value="DSHCT"/>
    <property type="match status" value="1"/>
</dbReference>
<evidence type="ECO:0000313" key="9">
    <source>
        <dbReference type="Proteomes" id="UP001589627"/>
    </source>
</evidence>
<evidence type="ECO:0000256" key="4">
    <source>
        <dbReference type="ARBA" id="ARBA00022840"/>
    </source>
</evidence>
<dbReference type="PANTHER" id="PTHR12131:SF1">
    <property type="entry name" value="ATP-DEPENDENT RNA HELICASE SUPV3L1, MITOCHONDRIAL-RELATED"/>
    <property type="match status" value="1"/>
</dbReference>
<keyword evidence="2" id="KW-0378">Hydrolase</keyword>
<dbReference type="Pfam" id="PF26090">
    <property type="entry name" value="SH3_HelY"/>
    <property type="match status" value="1"/>
</dbReference>
<organism evidence="8 9">
    <name type="scientific">Actinoallomurus acaciae</name>
    <dbReference type="NCBI Taxonomy" id="502577"/>
    <lineage>
        <taxon>Bacteria</taxon>
        <taxon>Bacillati</taxon>
        <taxon>Actinomycetota</taxon>
        <taxon>Actinomycetes</taxon>
        <taxon>Streptosporangiales</taxon>
        <taxon>Thermomonosporaceae</taxon>
        <taxon>Actinoallomurus</taxon>
    </lineage>
</organism>
<dbReference type="Pfam" id="PF00271">
    <property type="entry name" value="Helicase_C"/>
    <property type="match status" value="1"/>
</dbReference>
<comment type="caution">
    <text evidence="8">The sequence shown here is derived from an EMBL/GenBank/DDBJ whole genome shotgun (WGS) entry which is preliminary data.</text>
</comment>
<dbReference type="GO" id="GO:0004386">
    <property type="term" value="F:helicase activity"/>
    <property type="evidence" value="ECO:0007669"/>
    <property type="project" value="UniProtKB-KW"/>
</dbReference>
<evidence type="ECO:0000259" key="6">
    <source>
        <dbReference type="PROSITE" id="PS51192"/>
    </source>
</evidence>
<dbReference type="SMART" id="SM01142">
    <property type="entry name" value="DSHCT"/>
    <property type="match status" value="1"/>
</dbReference>
<keyword evidence="4" id="KW-0067">ATP-binding</keyword>
<feature type="domain" description="Helicase C-terminal" evidence="7">
    <location>
        <begin position="287"/>
        <end position="479"/>
    </location>
</feature>
<keyword evidence="3 8" id="KW-0347">Helicase</keyword>
<dbReference type="InterPro" id="IPR058621">
    <property type="entry name" value="SH3_HelY"/>
</dbReference>
<dbReference type="SUPFAM" id="SSF52540">
    <property type="entry name" value="P-loop containing nucleoside triphosphate hydrolases"/>
    <property type="match status" value="1"/>
</dbReference>
<feature type="domain" description="Helicase ATP-binding" evidence="6">
    <location>
        <begin position="41"/>
        <end position="199"/>
    </location>
</feature>
<dbReference type="InterPro" id="IPR050699">
    <property type="entry name" value="RNA-DNA_Helicase"/>
</dbReference>
<dbReference type="SMART" id="SM00487">
    <property type="entry name" value="DEXDc"/>
    <property type="match status" value="1"/>
</dbReference>